<comment type="caution">
    <text evidence="2">The sequence shown here is derived from an EMBL/GenBank/DDBJ whole genome shotgun (WGS) entry which is preliminary data.</text>
</comment>
<keyword evidence="3" id="KW-1185">Reference proteome</keyword>
<keyword evidence="1" id="KW-1133">Transmembrane helix</keyword>
<feature type="transmembrane region" description="Helical" evidence="1">
    <location>
        <begin position="303"/>
        <end position="321"/>
    </location>
</feature>
<keyword evidence="1" id="KW-0812">Transmembrane</keyword>
<dbReference type="AlphaFoldDB" id="A0AAW0QWX5"/>
<evidence type="ECO:0000313" key="2">
    <source>
        <dbReference type="EMBL" id="KAK8114875.1"/>
    </source>
</evidence>
<feature type="transmembrane region" description="Helical" evidence="1">
    <location>
        <begin position="82"/>
        <end position="100"/>
    </location>
</feature>
<sequence length="405" mass="43367">MPGPHLTLNFLAFSAIGLFALWGIVLTNGTLPALIEAVNDGFYPNGLRIHLRYTGIARVDHVLACLVAFFHIRVIAREGPPIMMVLEVAATLLVINLFILTESRRKDSRSCLKFPMIWACLNHVVGTAVVFPLFAMLYVGQGHRSGTRLINAAEAWALPVASIVTVPMLALLILPRLWFALSRRPHPSPEGQISILLFFLSPVVLVGTQTVLAAIIRNLSLPPSSSSSLTVTKSGTTAARCTQIAYLILGLLSATAHLVICYIARFIDNTKLSSVYLPHAHGPTILRGKQDIITKGALRFSQYDYIVTSVIIVILGLYVLLSERRLLAEAAKETSPASSNITTVMAASPYGSVCAFLATSAVLGPGTGLAFVAIRKEQFLVTLEKSHGQAGKGSSLAACSGSTVG</sequence>
<feature type="transmembrane region" description="Helical" evidence="1">
    <location>
        <begin position="12"/>
        <end position="35"/>
    </location>
</feature>
<proteinExistence type="predicted"/>
<evidence type="ECO:0000313" key="3">
    <source>
        <dbReference type="Proteomes" id="UP001392437"/>
    </source>
</evidence>
<keyword evidence="1" id="KW-0472">Membrane</keyword>
<feature type="transmembrane region" description="Helical" evidence="1">
    <location>
        <begin position="195"/>
        <end position="216"/>
    </location>
</feature>
<feature type="transmembrane region" description="Helical" evidence="1">
    <location>
        <begin position="155"/>
        <end position="174"/>
    </location>
</feature>
<evidence type="ECO:0000256" key="1">
    <source>
        <dbReference type="SAM" id="Phobius"/>
    </source>
</evidence>
<name>A0AAW0QWX5_9PEZI</name>
<feature type="transmembrane region" description="Helical" evidence="1">
    <location>
        <begin position="244"/>
        <end position="264"/>
    </location>
</feature>
<dbReference type="Proteomes" id="UP001392437">
    <property type="component" value="Unassembled WGS sequence"/>
</dbReference>
<gene>
    <name evidence="2" type="ORF">PG999_006944</name>
</gene>
<accession>A0AAW0QWX5</accession>
<organism evidence="2 3">
    <name type="scientific">Apiospora kogelbergensis</name>
    <dbReference type="NCBI Taxonomy" id="1337665"/>
    <lineage>
        <taxon>Eukaryota</taxon>
        <taxon>Fungi</taxon>
        <taxon>Dikarya</taxon>
        <taxon>Ascomycota</taxon>
        <taxon>Pezizomycotina</taxon>
        <taxon>Sordariomycetes</taxon>
        <taxon>Xylariomycetidae</taxon>
        <taxon>Amphisphaeriales</taxon>
        <taxon>Apiosporaceae</taxon>
        <taxon>Apiospora</taxon>
    </lineage>
</organism>
<feature type="transmembrane region" description="Helical" evidence="1">
    <location>
        <begin position="350"/>
        <end position="374"/>
    </location>
</feature>
<feature type="transmembrane region" description="Helical" evidence="1">
    <location>
        <begin position="56"/>
        <end position="76"/>
    </location>
</feature>
<protein>
    <submittedName>
        <fullName evidence="2">Uncharacterized protein</fullName>
    </submittedName>
</protein>
<feature type="transmembrane region" description="Helical" evidence="1">
    <location>
        <begin position="112"/>
        <end position="135"/>
    </location>
</feature>
<dbReference type="EMBL" id="JAQQWP010000006">
    <property type="protein sequence ID" value="KAK8114875.1"/>
    <property type="molecule type" value="Genomic_DNA"/>
</dbReference>
<reference evidence="2 3" key="1">
    <citation type="submission" date="2023-01" db="EMBL/GenBank/DDBJ databases">
        <title>Analysis of 21 Apiospora genomes using comparative genomics revels a genus with tremendous synthesis potential of carbohydrate active enzymes and secondary metabolites.</title>
        <authorList>
            <person name="Sorensen T."/>
        </authorList>
    </citation>
    <scope>NUCLEOTIDE SEQUENCE [LARGE SCALE GENOMIC DNA]</scope>
    <source>
        <strain evidence="2 3">CBS 117206</strain>
    </source>
</reference>